<proteinExistence type="predicted"/>
<dbReference type="Pfam" id="PF03703">
    <property type="entry name" value="bPH_2"/>
    <property type="match status" value="1"/>
</dbReference>
<feature type="transmembrane region" description="Helical" evidence="1">
    <location>
        <begin position="48"/>
        <end position="67"/>
    </location>
</feature>
<keyword evidence="1" id="KW-0472">Membrane</keyword>
<evidence type="ECO:0000313" key="3">
    <source>
        <dbReference type="EMBL" id="MCW1239958.1"/>
    </source>
</evidence>
<sequence length="159" mass="18644">MGASKFKRLDKKVIAARKVEGIISLFVYTVIIVTLLYCTFTFHWPEWIVIITTCLAIISLPFELYWAPMWRYRIWRYKINETSIQIQKGILFKRKILIPMGKVQHIDAKQGPILKRYHLYTLMLSTAAGSHHIPGLAEETADSIRKEIEIYARLYDEQV</sequence>
<dbReference type="RefSeq" id="WP_264461901.1">
    <property type="nucleotide sequence ID" value="NZ_JAOXJG010000009.1"/>
</dbReference>
<reference evidence="3" key="1">
    <citation type="submission" date="2022-10" db="EMBL/GenBank/DDBJ databases">
        <title>De novo draft assembly of the Pseudomonas pretiosus genome isolated from the plants rhizorohere.</title>
        <authorList>
            <person name="Robas M."/>
            <person name="Fernandez V.M."/>
            <person name="Provanza A."/>
            <person name="Jimenez P.A."/>
        </authorList>
    </citation>
    <scope>NUCLEOTIDE SEQUENCE</scope>
    <source>
        <strain evidence="3">SAICEU11T</strain>
    </source>
</reference>
<evidence type="ECO:0000256" key="1">
    <source>
        <dbReference type="SAM" id="Phobius"/>
    </source>
</evidence>
<dbReference type="GeneID" id="301198754"/>
<organism evidence="3 4">
    <name type="scientific">Bacillus pretiosus</name>
    <dbReference type="NCBI Taxonomy" id="2983392"/>
    <lineage>
        <taxon>Bacteria</taxon>
        <taxon>Bacillati</taxon>
        <taxon>Bacillota</taxon>
        <taxon>Bacilli</taxon>
        <taxon>Bacillales</taxon>
        <taxon>Bacillaceae</taxon>
        <taxon>Bacillus</taxon>
    </lineage>
</organism>
<feature type="transmembrane region" description="Helical" evidence="1">
    <location>
        <begin position="21"/>
        <end position="42"/>
    </location>
</feature>
<accession>A0ABT3ET10</accession>
<evidence type="ECO:0000313" key="4">
    <source>
        <dbReference type="Proteomes" id="UP001060566"/>
    </source>
</evidence>
<keyword evidence="1" id="KW-0812">Transmembrane</keyword>
<protein>
    <submittedName>
        <fullName evidence="3">PH domain-containing protein</fullName>
    </submittedName>
</protein>
<dbReference type="Proteomes" id="UP001060566">
    <property type="component" value="Unassembled WGS sequence"/>
</dbReference>
<dbReference type="PANTHER" id="PTHR34473">
    <property type="entry name" value="UPF0699 TRANSMEMBRANE PROTEIN YDBS"/>
    <property type="match status" value="1"/>
</dbReference>
<keyword evidence="4" id="KW-1185">Reference proteome</keyword>
<comment type="caution">
    <text evidence="3">The sequence shown here is derived from an EMBL/GenBank/DDBJ whole genome shotgun (WGS) entry which is preliminary data.</text>
</comment>
<evidence type="ECO:0000259" key="2">
    <source>
        <dbReference type="Pfam" id="PF03703"/>
    </source>
</evidence>
<dbReference type="InterPro" id="IPR005182">
    <property type="entry name" value="YdbS-like_PH"/>
</dbReference>
<feature type="domain" description="YdbS-like PH" evidence="2">
    <location>
        <begin position="72"/>
        <end position="148"/>
    </location>
</feature>
<dbReference type="PANTHER" id="PTHR34473:SF2">
    <property type="entry name" value="UPF0699 TRANSMEMBRANE PROTEIN YDBT"/>
    <property type="match status" value="1"/>
</dbReference>
<dbReference type="EMBL" id="JAOXJG010000009">
    <property type="protein sequence ID" value="MCW1239958.1"/>
    <property type="molecule type" value="Genomic_DNA"/>
</dbReference>
<gene>
    <name evidence="3" type="ORF">NGM45_12925</name>
</gene>
<name>A0ABT3ET10_9BACI</name>
<keyword evidence="1" id="KW-1133">Transmembrane helix</keyword>